<reference evidence="2" key="1">
    <citation type="journal article" date="2021" name="PeerJ">
        <title>Extensive microbial diversity within the chicken gut microbiome revealed by metagenomics and culture.</title>
        <authorList>
            <person name="Gilroy R."/>
            <person name="Ravi A."/>
            <person name="Getino M."/>
            <person name="Pursley I."/>
            <person name="Horton D.L."/>
            <person name="Alikhan N.F."/>
            <person name="Baker D."/>
            <person name="Gharbi K."/>
            <person name="Hall N."/>
            <person name="Watson M."/>
            <person name="Adriaenssens E.M."/>
            <person name="Foster-Nyarko E."/>
            <person name="Jarju S."/>
            <person name="Secka A."/>
            <person name="Antonio M."/>
            <person name="Oren A."/>
            <person name="Chaudhuri R.R."/>
            <person name="La Ragione R."/>
            <person name="Hildebrand F."/>
            <person name="Pallen M.J."/>
        </authorList>
    </citation>
    <scope>NUCLEOTIDE SEQUENCE</scope>
    <source>
        <strain evidence="2">CHK179-28034</strain>
    </source>
</reference>
<dbReference type="NCBIfam" id="TIGR00762">
    <property type="entry name" value="DegV"/>
    <property type="match status" value="1"/>
</dbReference>
<dbReference type="Pfam" id="PF02645">
    <property type="entry name" value="DegV"/>
    <property type="match status" value="1"/>
</dbReference>
<dbReference type="AlphaFoldDB" id="A0A9D2EIW7"/>
<evidence type="ECO:0000313" key="3">
    <source>
        <dbReference type="Proteomes" id="UP000824049"/>
    </source>
</evidence>
<dbReference type="Gene3D" id="3.30.1180.10">
    <property type="match status" value="1"/>
</dbReference>
<dbReference type="InterPro" id="IPR050270">
    <property type="entry name" value="DegV_domain_contain"/>
</dbReference>
<accession>A0A9D2EIW7</accession>
<dbReference type="Proteomes" id="UP000824049">
    <property type="component" value="Unassembled WGS sequence"/>
</dbReference>
<protein>
    <submittedName>
        <fullName evidence="2">DegV family protein</fullName>
    </submittedName>
</protein>
<dbReference type="SUPFAM" id="SSF82549">
    <property type="entry name" value="DAK1/DegV-like"/>
    <property type="match status" value="1"/>
</dbReference>
<keyword evidence="1" id="KW-0446">Lipid-binding</keyword>
<dbReference type="PROSITE" id="PS51482">
    <property type="entry name" value="DEGV"/>
    <property type="match status" value="1"/>
</dbReference>
<dbReference type="InterPro" id="IPR003797">
    <property type="entry name" value="DegV"/>
</dbReference>
<dbReference type="EMBL" id="DXBR01000001">
    <property type="protein sequence ID" value="HIZ38313.1"/>
    <property type="molecule type" value="Genomic_DNA"/>
</dbReference>
<name>A0A9D2EIW7_9FIRM</name>
<gene>
    <name evidence="2" type="ORF">H9968_00065</name>
</gene>
<organism evidence="2 3">
    <name type="scientific">Candidatus Anaerobutyricum stercoris</name>
    <dbReference type="NCBI Taxonomy" id="2838457"/>
    <lineage>
        <taxon>Bacteria</taxon>
        <taxon>Bacillati</taxon>
        <taxon>Bacillota</taxon>
        <taxon>Clostridia</taxon>
        <taxon>Lachnospirales</taxon>
        <taxon>Lachnospiraceae</taxon>
        <taxon>Anaerobutyricum</taxon>
    </lineage>
</organism>
<proteinExistence type="predicted"/>
<sequence>MNYKIISDGCCDLSKDIIEKYQLHIIPFYISFDDETYYKEIEEIGIRDVYERMVNNPHVYPKTSLPSVQNYIDAFMPYVNENVPVICICFTPSLSGSYNSACNAREIVCEEHPEAKITVINSEAATVSQGLMVIEAGRMCMDNVPYDTCVRILEEMKKTNRIFFTVGSVDYLKHGGRIGKLAGLATSALSLKPLITLVDGAIEASGIGRSRKKTVLKTISLMEGYFKDKGESMEDYSFAVGYGYDMDEGRAFYDRAAEKIHASAADKDISFIQIGATIAVHTGPHAIGIGIIKQYEHFL</sequence>
<dbReference type="PANTHER" id="PTHR33434">
    <property type="entry name" value="DEGV DOMAIN-CONTAINING PROTEIN DR_1986-RELATED"/>
    <property type="match status" value="1"/>
</dbReference>
<comment type="caution">
    <text evidence="2">The sequence shown here is derived from an EMBL/GenBank/DDBJ whole genome shotgun (WGS) entry which is preliminary data.</text>
</comment>
<dbReference type="GO" id="GO:0008289">
    <property type="term" value="F:lipid binding"/>
    <property type="evidence" value="ECO:0007669"/>
    <property type="project" value="UniProtKB-KW"/>
</dbReference>
<evidence type="ECO:0000256" key="1">
    <source>
        <dbReference type="ARBA" id="ARBA00023121"/>
    </source>
</evidence>
<dbReference type="InterPro" id="IPR043168">
    <property type="entry name" value="DegV_C"/>
</dbReference>
<dbReference type="Gene3D" id="3.40.50.10170">
    <property type="match status" value="1"/>
</dbReference>
<evidence type="ECO:0000313" key="2">
    <source>
        <dbReference type="EMBL" id="HIZ38313.1"/>
    </source>
</evidence>
<reference evidence="2" key="2">
    <citation type="submission" date="2021-04" db="EMBL/GenBank/DDBJ databases">
        <authorList>
            <person name="Gilroy R."/>
        </authorList>
    </citation>
    <scope>NUCLEOTIDE SEQUENCE</scope>
    <source>
        <strain evidence="2">CHK179-28034</strain>
    </source>
</reference>
<dbReference type="PANTHER" id="PTHR33434:SF2">
    <property type="entry name" value="FATTY ACID-BINDING PROTEIN TM_1468"/>
    <property type="match status" value="1"/>
</dbReference>